<feature type="domain" description="TadE-like" evidence="2">
    <location>
        <begin position="20"/>
        <end position="62"/>
    </location>
</feature>
<dbReference type="EMBL" id="JACIEQ010000005">
    <property type="protein sequence ID" value="MBB4023392.1"/>
    <property type="molecule type" value="Genomic_DNA"/>
</dbReference>
<keyword evidence="1" id="KW-0472">Membrane</keyword>
<evidence type="ECO:0000313" key="3">
    <source>
        <dbReference type="EMBL" id="MBB4023392.1"/>
    </source>
</evidence>
<keyword evidence="4" id="KW-1185">Reference proteome</keyword>
<evidence type="ECO:0000313" key="4">
    <source>
        <dbReference type="Proteomes" id="UP000585681"/>
    </source>
</evidence>
<name>A0A840CH22_9RHOB</name>
<keyword evidence="1" id="KW-0812">Transmembrane</keyword>
<sequence>MTFAGRIGRRAKRLLRREDGTATMEFVIMFPVFMTLFLSSFELAILMTRQAFLERAVDMTVRDLRLGTWPNLDADLLKSEICSHLGNLISNCSSELMLELTPVNRASWTLPNPAATCVNRGADVQPVVTFTAGTQNEMMIVRACAMVDPVFPGTALALLLEENVGDGFPLIATSGFVNEPGTGT</sequence>
<accession>A0A840CH22</accession>
<comment type="caution">
    <text evidence="3">The sequence shown here is derived from an EMBL/GenBank/DDBJ whole genome shotgun (WGS) entry which is preliminary data.</text>
</comment>
<reference evidence="3" key="1">
    <citation type="submission" date="2020-08" db="EMBL/GenBank/DDBJ databases">
        <title>Genomic Encyclopedia of Type Strains, Phase IV (KMG-IV): sequencing the most valuable type-strain genomes for metagenomic binning, comparative biology and taxonomic classification.</title>
        <authorList>
            <person name="Goeker M."/>
        </authorList>
    </citation>
    <scope>NUCLEOTIDE SEQUENCE [LARGE SCALE GENOMIC DNA]</scope>
    <source>
        <strain evidence="3">DSM 105040</strain>
    </source>
</reference>
<dbReference type="RefSeq" id="WP_162231830.1">
    <property type="nucleotide sequence ID" value="NZ_JACIEQ010000005.1"/>
</dbReference>
<evidence type="ECO:0000259" key="2">
    <source>
        <dbReference type="Pfam" id="PF07811"/>
    </source>
</evidence>
<dbReference type="InterPro" id="IPR012495">
    <property type="entry name" value="TadE-like_dom"/>
</dbReference>
<protein>
    <recommendedName>
        <fullName evidence="2">TadE-like domain-containing protein</fullName>
    </recommendedName>
</protein>
<dbReference type="AlphaFoldDB" id="A0A840CH22"/>
<feature type="transmembrane region" description="Helical" evidence="1">
    <location>
        <begin position="26"/>
        <end position="46"/>
    </location>
</feature>
<proteinExistence type="predicted"/>
<dbReference type="Proteomes" id="UP000585681">
    <property type="component" value="Unassembled WGS sequence"/>
</dbReference>
<evidence type="ECO:0000256" key="1">
    <source>
        <dbReference type="SAM" id="Phobius"/>
    </source>
</evidence>
<keyword evidence="1" id="KW-1133">Transmembrane helix</keyword>
<gene>
    <name evidence="3" type="ORF">GGR17_003221</name>
</gene>
<organism evidence="3 4">
    <name type="scientific">Actibacterium naphthalenivorans</name>
    <dbReference type="NCBI Taxonomy" id="1614693"/>
    <lineage>
        <taxon>Bacteria</taxon>
        <taxon>Pseudomonadati</taxon>
        <taxon>Pseudomonadota</taxon>
        <taxon>Alphaproteobacteria</taxon>
        <taxon>Rhodobacterales</taxon>
        <taxon>Roseobacteraceae</taxon>
        <taxon>Actibacterium</taxon>
    </lineage>
</organism>
<dbReference type="Pfam" id="PF07811">
    <property type="entry name" value="TadE"/>
    <property type="match status" value="1"/>
</dbReference>